<comment type="caution">
    <text evidence="1">The sequence shown here is derived from an EMBL/GenBank/DDBJ whole genome shotgun (WGS) entry which is preliminary data.</text>
</comment>
<dbReference type="AlphaFoldDB" id="A0A7K0D844"/>
<evidence type="ECO:0000313" key="1">
    <source>
        <dbReference type="EMBL" id="MQY21953.1"/>
    </source>
</evidence>
<gene>
    <name evidence="1" type="ORF">NRB20_50660</name>
</gene>
<name>A0A7K0D844_9NOCA</name>
<sequence length="99" mass="10430">MGGIRSVGGQLASGSEDGNVILWSLAGVEDDAAQSDPRIRATLVGLPEGWAAIAPDGRYKAEGTIGGAFWWVIGMCRFEIGELDPYLREIAQVAADVPL</sequence>
<accession>A0A7K0D844</accession>
<proteinExistence type="predicted"/>
<dbReference type="OrthoDB" id="414967at2"/>
<protein>
    <submittedName>
        <fullName evidence="1">Uncharacterized protein</fullName>
    </submittedName>
</protein>
<organism evidence="1 2">
    <name type="scientific">Nocardia macrotermitis</name>
    <dbReference type="NCBI Taxonomy" id="2585198"/>
    <lineage>
        <taxon>Bacteria</taxon>
        <taxon>Bacillati</taxon>
        <taxon>Actinomycetota</taxon>
        <taxon>Actinomycetes</taxon>
        <taxon>Mycobacteriales</taxon>
        <taxon>Nocardiaceae</taxon>
        <taxon>Nocardia</taxon>
    </lineage>
</organism>
<reference evidence="1 2" key="1">
    <citation type="submission" date="2019-10" db="EMBL/GenBank/DDBJ databases">
        <title>Nocardia macrotermitis sp. nov. and Nocardia aurantia sp. nov., isolated from the gut of fungus growing-termite Macrotermes natalensis.</title>
        <authorList>
            <person name="Benndorf R."/>
            <person name="Schwitalla J."/>
            <person name="Martin K."/>
            <person name="De Beer W."/>
            <person name="Kaster A.-K."/>
            <person name="Vollmers J."/>
            <person name="Poulsen M."/>
            <person name="Beemelmanns C."/>
        </authorList>
    </citation>
    <scope>NUCLEOTIDE SEQUENCE [LARGE SCALE GENOMIC DNA]</scope>
    <source>
        <strain evidence="1 2">RB20</strain>
    </source>
</reference>
<evidence type="ECO:0000313" key="2">
    <source>
        <dbReference type="Proteomes" id="UP000438448"/>
    </source>
</evidence>
<dbReference type="RefSeq" id="WP_153413097.1">
    <property type="nucleotide sequence ID" value="NZ_WEGK01000011.1"/>
</dbReference>
<dbReference type="EMBL" id="WEGK01000011">
    <property type="protein sequence ID" value="MQY21953.1"/>
    <property type="molecule type" value="Genomic_DNA"/>
</dbReference>
<dbReference type="Proteomes" id="UP000438448">
    <property type="component" value="Unassembled WGS sequence"/>
</dbReference>
<keyword evidence="2" id="KW-1185">Reference proteome</keyword>